<dbReference type="NCBIfam" id="NF033411">
    <property type="entry name" value="small_mem_YnhF"/>
    <property type="match status" value="1"/>
</dbReference>
<evidence type="ECO:0008006" key="6">
    <source>
        <dbReference type="Google" id="ProtNLM"/>
    </source>
</evidence>
<name>A0A2C6DQN9_9GAMM</name>
<dbReference type="EMBL" id="CAADJA010000002">
    <property type="protein sequence ID" value="VFS51157.1"/>
    <property type="molecule type" value="Genomic_DNA"/>
</dbReference>
<evidence type="ECO:0000313" key="5">
    <source>
        <dbReference type="Proteomes" id="UP000373449"/>
    </source>
</evidence>
<keyword evidence="1" id="KW-0812">Transmembrane</keyword>
<keyword evidence="1" id="KW-1133">Transmembrane helix</keyword>
<dbReference type="EMBL" id="PDDX01000001">
    <property type="protein sequence ID" value="PHI31013.1"/>
    <property type="molecule type" value="Genomic_DNA"/>
</dbReference>
<accession>A0A2C6DQN9</accession>
<evidence type="ECO:0000313" key="3">
    <source>
        <dbReference type="EMBL" id="VFS51157.1"/>
    </source>
</evidence>
<reference evidence="3 5" key="3">
    <citation type="submission" date="2019-03" db="EMBL/GenBank/DDBJ databases">
        <authorList>
            <consortium name="Pathogen Informatics"/>
        </authorList>
    </citation>
    <scope>NUCLEOTIDE SEQUENCE [LARGE SCALE GENOMIC DNA]</scope>
    <source>
        <strain evidence="3 5">NCTC12282</strain>
    </source>
</reference>
<proteinExistence type="predicted"/>
<reference evidence="2" key="1">
    <citation type="submission" date="2017-09" db="EMBL/GenBank/DDBJ databases">
        <title>FDA dAtabase for Regulatory Grade micrObial Sequences (FDA-ARGOS): Supporting development and validation of Infectious Disease Dx tests.</title>
        <authorList>
            <person name="Minogue T."/>
            <person name="Wolcott M."/>
            <person name="Wasieloski L."/>
            <person name="Aguilar W."/>
            <person name="Moore D."/>
            <person name="Tallon L.J."/>
            <person name="Sadzewicz L."/>
            <person name="Ott S."/>
            <person name="Zhao X."/>
            <person name="Nagaraj S."/>
            <person name="Vavikolanu K."/>
            <person name="Aluvathingal J."/>
            <person name="Nadendla S."/>
            <person name="Sichtig H."/>
        </authorList>
    </citation>
    <scope>NUCLEOTIDE SEQUENCE</scope>
    <source>
        <strain evidence="2">FDAARGOS_387</strain>
    </source>
</reference>
<evidence type="ECO:0000256" key="1">
    <source>
        <dbReference type="SAM" id="Phobius"/>
    </source>
</evidence>
<dbReference type="AlphaFoldDB" id="A0A2C6DQN9"/>
<evidence type="ECO:0000313" key="2">
    <source>
        <dbReference type="EMBL" id="PHI31013.1"/>
    </source>
</evidence>
<dbReference type="InterPro" id="IPR047743">
    <property type="entry name" value="YnhF-like"/>
</dbReference>
<organism evidence="2 4">
    <name type="scientific">Budvicia aquatica</name>
    <dbReference type="NCBI Taxonomy" id="82979"/>
    <lineage>
        <taxon>Bacteria</taxon>
        <taxon>Pseudomonadati</taxon>
        <taxon>Pseudomonadota</taxon>
        <taxon>Gammaproteobacteria</taxon>
        <taxon>Enterobacterales</taxon>
        <taxon>Budviciaceae</taxon>
        <taxon>Budvicia</taxon>
    </lineage>
</organism>
<keyword evidence="1" id="KW-0472">Membrane</keyword>
<dbReference type="STRING" id="1111728.GCA_000427805_02333"/>
<feature type="transmembrane region" description="Helical" evidence="1">
    <location>
        <begin position="7"/>
        <end position="28"/>
    </location>
</feature>
<protein>
    <recommendedName>
        <fullName evidence="6">YnhF family membrane protein</fullName>
    </recommendedName>
</protein>
<reference evidence="4" key="2">
    <citation type="submission" date="2017-09" db="EMBL/GenBank/DDBJ databases">
        <title>FDA dAtabase for Regulatory Grade micrObial Sequences (FDA-ARGOS): Supporting development and validation of Infectious Disease Dx tests.</title>
        <authorList>
            <person name="Minogue T."/>
            <person name="Wolcott M."/>
            <person name="Wasieloski L."/>
            <person name="Aguilar W."/>
            <person name="Moore D."/>
            <person name="Tallon L."/>
            <person name="Sadzewicz L."/>
            <person name="Ott S."/>
            <person name="Zhao X."/>
            <person name="Nagaraj S."/>
            <person name="Vavikolanu K."/>
            <person name="Aluvathingal J."/>
            <person name="Nadendla S."/>
            <person name="Sichtig H."/>
        </authorList>
    </citation>
    <scope>NUCLEOTIDE SEQUENCE [LARGE SCALE GENOMIC DNA]</scope>
    <source>
        <strain evidence="4">FDAARGOS_387</strain>
    </source>
</reference>
<sequence>MSSDFKWSLTATAFALFLVVTYSLIAVLN</sequence>
<dbReference type="Proteomes" id="UP000373449">
    <property type="component" value="Unassembled WGS sequence"/>
</dbReference>
<dbReference type="Proteomes" id="UP000224974">
    <property type="component" value="Unassembled WGS sequence"/>
</dbReference>
<dbReference type="RefSeq" id="WP_099044206.1">
    <property type="nucleotide sequence ID" value="NZ_BRLG01000017.1"/>
</dbReference>
<keyword evidence="4" id="KW-1185">Reference proteome</keyword>
<gene>
    <name evidence="2" type="ORF">CRN84_17575</name>
    <name evidence="3" type="ORF">NCTC12282_04875</name>
</gene>
<evidence type="ECO:0000313" key="4">
    <source>
        <dbReference type="Proteomes" id="UP000224974"/>
    </source>
</evidence>